<evidence type="ECO:0000313" key="2">
    <source>
        <dbReference type="Proteomes" id="UP001485459"/>
    </source>
</evidence>
<dbReference type="RefSeq" id="WP_341836864.1">
    <property type="nucleotide sequence ID" value="NZ_CP149822.1"/>
</dbReference>
<evidence type="ECO:0008006" key="3">
    <source>
        <dbReference type="Google" id="ProtNLM"/>
    </source>
</evidence>
<dbReference type="SUPFAM" id="SSF52833">
    <property type="entry name" value="Thioredoxin-like"/>
    <property type="match status" value="1"/>
</dbReference>
<keyword evidence="2" id="KW-1185">Reference proteome</keyword>
<name>A0ABZ2YQG8_9BACT</name>
<proteinExistence type="predicted"/>
<evidence type="ECO:0000313" key="1">
    <source>
        <dbReference type="EMBL" id="WZN42021.1"/>
    </source>
</evidence>
<reference evidence="2" key="1">
    <citation type="submission" date="2024-03" db="EMBL/GenBank/DDBJ databases">
        <title>Chitinophaga horti sp. nov., isolated from garden soil.</title>
        <authorList>
            <person name="Lee D.S."/>
            <person name="Han D.M."/>
            <person name="Baek J.H."/>
            <person name="Choi D.G."/>
            <person name="Jeon J.H."/>
            <person name="Jeon C.O."/>
        </authorList>
    </citation>
    <scope>NUCLEOTIDE SEQUENCE [LARGE SCALE GENOMIC DNA]</scope>
    <source>
        <strain evidence="2">GPA1</strain>
    </source>
</reference>
<protein>
    <recommendedName>
        <fullName evidence="3">AhpC/TSA family protein</fullName>
    </recommendedName>
</protein>
<dbReference type="CDD" id="cd01659">
    <property type="entry name" value="TRX_superfamily"/>
    <property type="match status" value="1"/>
</dbReference>
<dbReference type="InterPro" id="IPR036249">
    <property type="entry name" value="Thioredoxin-like_sf"/>
</dbReference>
<organism evidence="1 2">
    <name type="scientific">Chitinophaga pollutisoli</name>
    <dbReference type="NCBI Taxonomy" id="3133966"/>
    <lineage>
        <taxon>Bacteria</taxon>
        <taxon>Pseudomonadati</taxon>
        <taxon>Bacteroidota</taxon>
        <taxon>Chitinophagia</taxon>
        <taxon>Chitinophagales</taxon>
        <taxon>Chitinophagaceae</taxon>
        <taxon>Chitinophaga</taxon>
    </lineage>
</organism>
<gene>
    <name evidence="1" type="ORF">WJU16_03090</name>
</gene>
<dbReference type="PROSITE" id="PS51257">
    <property type="entry name" value="PROKAR_LIPOPROTEIN"/>
    <property type="match status" value="1"/>
</dbReference>
<dbReference type="Proteomes" id="UP001485459">
    <property type="component" value="Chromosome"/>
</dbReference>
<accession>A0ABZ2YQG8</accession>
<sequence length="165" mass="19180">MKQFFCLILLAYLTVLCACKNEKRDTIPKVKQLPTFEALELDSVTIYSTEHLGIDSPTIIIYFDPDCHTCQDETKMITKYIDDLKHTQILMLSIAGTTDTKKFVTEYDLQYYKNIKVVKDKNFSLYNVFKLQEVPSAVLYTKNKQLAKIFQRAPTHNEIVEILKL</sequence>
<dbReference type="Gene3D" id="3.40.30.10">
    <property type="entry name" value="Glutaredoxin"/>
    <property type="match status" value="1"/>
</dbReference>
<dbReference type="EMBL" id="CP149822">
    <property type="protein sequence ID" value="WZN42021.1"/>
    <property type="molecule type" value="Genomic_DNA"/>
</dbReference>